<evidence type="ECO:0000259" key="3">
    <source>
        <dbReference type="PROSITE" id="PS50018"/>
    </source>
</evidence>
<keyword evidence="5" id="KW-1185">Reference proteome</keyword>
<dbReference type="PROSITE" id="PS50018">
    <property type="entry name" value="RAS_GTPASE_ACTIV_2"/>
    <property type="match status" value="1"/>
</dbReference>
<evidence type="ECO:0000256" key="2">
    <source>
        <dbReference type="ARBA" id="ARBA00022553"/>
    </source>
</evidence>
<dbReference type="InterPro" id="IPR016024">
    <property type="entry name" value="ARM-type_fold"/>
</dbReference>
<dbReference type="InterPro" id="IPR011993">
    <property type="entry name" value="PH-like_dom_sf"/>
</dbReference>
<dbReference type="InterPro" id="IPR001936">
    <property type="entry name" value="RasGAP_dom"/>
</dbReference>
<dbReference type="CDD" id="cd00170">
    <property type="entry name" value="SEC14"/>
    <property type="match status" value="1"/>
</dbReference>
<keyword evidence="2" id="KW-0597">Phosphoprotein</keyword>
<dbReference type="Proteomes" id="UP000650833">
    <property type="component" value="Unassembled WGS sequence"/>
</dbReference>
<dbReference type="Gene3D" id="3.40.525.10">
    <property type="entry name" value="CRAL-TRIO lipid binding domain"/>
    <property type="match status" value="1"/>
</dbReference>
<dbReference type="SMART" id="SM00323">
    <property type="entry name" value="RasGAP"/>
    <property type="match status" value="1"/>
</dbReference>
<evidence type="ECO:0000256" key="1">
    <source>
        <dbReference type="ARBA" id="ARBA00022468"/>
    </source>
</evidence>
<dbReference type="InterPro" id="IPR008936">
    <property type="entry name" value="Rho_GTPase_activation_prot"/>
</dbReference>
<dbReference type="PROSITE" id="PS00509">
    <property type="entry name" value="RAS_GTPASE_ACTIV_1"/>
    <property type="match status" value="1"/>
</dbReference>
<gene>
    <name evidence="4" type="ORF">INT46_006906</name>
</gene>
<feature type="domain" description="Ras-GAP" evidence="3">
    <location>
        <begin position="1286"/>
        <end position="1482"/>
    </location>
</feature>
<comment type="caution">
    <text evidence="4">The sequence shown here is derived from an EMBL/GenBank/DDBJ whole genome shotgun (WGS) entry which is preliminary data.</text>
</comment>
<dbReference type="SUPFAM" id="SSF52087">
    <property type="entry name" value="CRAL/TRIO domain"/>
    <property type="match status" value="1"/>
</dbReference>
<dbReference type="SUPFAM" id="SSF48371">
    <property type="entry name" value="ARM repeat"/>
    <property type="match status" value="1"/>
</dbReference>
<dbReference type="SUPFAM" id="SSF48350">
    <property type="entry name" value="GTPase activation domain, GAP"/>
    <property type="match status" value="1"/>
</dbReference>
<dbReference type="InterPro" id="IPR023152">
    <property type="entry name" value="RasGAP_CS"/>
</dbReference>
<dbReference type="InterPro" id="IPR036865">
    <property type="entry name" value="CRAL-TRIO_dom_sf"/>
</dbReference>
<proteinExistence type="predicted"/>
<organism evidence="4 5">
    <name type="scientific">Mucor plumbeus</name>
    <dbReference type="NCBI Taxonomy" id="97098"/>
    <lineage>
        <taxon>Eukaryota</taxon>
        <taxon>Fungi</taxon>
        <taxon>Fungi incertae sedis</taxon>
        <taxon>Mucoromycota</taxon>
        <taxon>Mucoromycotina</taxon>
        <taxon>Mucoromycetes</taxon>
        <taxon>Mucorales</taxon>
        <taxon>Mucorineae</taxon>
        <taxon>Mucoraceae</taxon>
        <taxon>Mucor</taxon>
    </lineage>
</organism>
<dbReference type="InterPro" id="IPR039360">
    <property type="entry name" value="Ras_GTPase"/>
</dbReference>
<dbReference type="EMBL" id="JAEPRC010000165">
    <property type="protein sequence ID" value="KAG2205873.1"/>
    <property type="molecule type" value="Genomic_DNA"/>
</dbReference>
<dbReference type="Pfam" id="PF13716">
    <property type="entry name" value="CRAL_TRIO_2"/>
    <property type="match status" value="1"/>
</dbReference>
<name>A0A8H7R9U7_9FUNG</name>
<dbReference type="Gene3D" id="2.30.29.30">
    <property type="entry name" value="Pleckstrin-homology domain (PH domain)/Phosphotyrosine-binding domain (PTB)"/>
    <property type="match status" value="1"/>
</dbReference>
<dbReference type="Pfam" id="PF00616">
    <property type="entry name" value="RasGAP"/>
    <property type="match status" value="1"/>
</dbReference>
<keyword evidence="1" id="KW-0343">GTPase activation</keyword>
<accession>A0A8H7R9U7</accession>
<dbReference type="Gene3D" id="1.10.506.10">
    <property type="entry name" value="GTPase Activation - p120gap, domain 1"/>
    <property type="match status" value="2"/>
</dbReference>
<evidence type="ECO:0000313" key="5">
    <source>
        <dbReference type="Proteomes" id="UP000650833"/>
    </source>
</evidence>
<reference evidence="4" key="1">
    <citation type="submission" date="2020-12" db="EMBL/GenBank/DDBJ databases">
        <title>Metabolic potential, ecology and presence of endohyphal bacteria is reflected in genomic diversity of Mucoromycotina.</title>
        <authorList>
            <person name="Muszewska A."/>
            <person name="Okrasinska A."/>
            <person name="Steczkiewicz K."/>
            <person name="Drgas O."/>
            <person name="Orlowska M."/>
            <person name="Perlinska-Lenart U."/>
            <person name="Aleksandrzak-Piekarczyk T."/>
            <person name="Szatraj K."/>
            <person name="Zielenkiewicz U."/>
            <person name="Pilsyk S."/>
            <person name="Malc E."/>
            <person name="Mieczkowski P."/>
            <person name="Kruszewska J.S."/>
            <person name="Biernat P."/>
            <person name="Pawlowska J."/>
        </authorList>
    </citation>
    <scope>NUCLEOTIDE SEQUENCE</scope>
    <source>
        <strain evidence="4">CBS 226.32</strain>
    </source>
</reference>
<sequence>MRTSAKLIGNLVHRVSVRLPYKSGRRIEVVEQDPIVKQTVAAIIELSKYKLSIVANTLGYVLESVSKTHQIYEQNVPVEIMQSKLFVLRLLSACMQHHWQYCRDLEKEKNKDTPMNELNVTLPPLDAALVTFMLVLMSRYITQFHLIEELTNLEQNNTPIPFIDFSENESGYTYEQIKLSLITDIYKASSRILYYISASNWDACYAKIKSAVLSLDSINGTADKIPPEIRMLECSCLTRERLYTIFSELSPYYLHMRQEGKLLFSKMMRKAIWKWIEEYPSQFAEVCTSDARLLSGSEVLFDMCSSTADNSRKKAVLWPLQTILLVLSPEFLMQAFLDTASIHNRRANFLSLLKKSLQTTRNVDIAAVCYVDLSKAATYVPPNNESVLRSIAADIEVDLKEKVWDFTKPPSSESTLAMLGYTIDQQTLTTDFLLSRIRLHPEETLLNIIPSCIEEDVPILFKLALVKTCLIITEDENHLAWNPTISSLYNGLCTPLRKLFLQTIHMDLNSSPSSKKKETHSNHNNRVELLLDMLRLYRLDTNLAILGSSTNRVEENSACMVGLATLFQHPVQRIRQGALDLLVKFHQADSIKNWGPPNELVVNFWKVSSPVILNLARQMLETKSNDENLKSLLQLLIKLLKLRNIFLKNNQDLLAPEYANVRERLQASVALEIALLVSLCSGNKDVCDDASQCIGLLCKEARMADLDEGGEVKSVTIACNLKIYEELSADDSKFIGRKAQQKRIRKYLRMLPQHTPGNMAAWEEVWKRWKQLTLLMNRTSDDLTDDASIDTTNSSLNNGTTNNASTLISSSSNSIALTANSNSNLKKLPLPRGVVNSNNVEKTRNLNTSSTLMTNTTKSQQNSDTYEDKAIEWQNFTGFLAALGGCCLDEIDPGIWAMEQQQESRRISSPNQPIIMVDRFIGEMSDMLVSENVYISEGIKDTLGNDLSPALYVVLFRHLEAYMIKCFDTNGDAIRSPQNKMFVEQSVLVLRLILDRLVNPGDCLLNIDFSTLIHRFADYLNRLPNTYITLRIKIKMCLLIEAVMQKKEHIVVRDEMRLRNKLLEICVEWTSDFALLRKPVETGQHIDRLQKDLDQACLKAIVSLLQQLPLQPSEAVRPVDIAQIKSKLFLKYFNFFRKLLDRYKQTENDARIVNKLRVSLSASSSLNGHLSHRDSSMKGLNGGGTSSDTYQDIGQMKELTILAMSHLLSANVDAGLKYSLSMGYDDDQETRMAFMQVLTNILNQGTEFETLAESVMTDRYEKLIDMLVDADMEIVMSLCEVCPSQDTTGVAEILLICFESRSKVVPLLKAVVQKEIALTEQEATLFRGTTMATRILSIFAKLSCLDYIRITLQPAMEQINSLPEDQLTWELDPQKLNSIDEVMKNKQNVIQATEIFLNAICSSVESAPRVFREELCLISEAVCARFPEAKSTAVGGFVFLRLFGPAILTPENAGFAKHALPKSPNARKILLQATRVMQNLANNVLFGSKETHMIVLNDFLTSNIYRVTHFLRSISTLPPENTNEITGTIRMDQSGYVRLHKYLFDNLERMSRDLTGRRMLKGSASDTQSLLGWKKTLDKLSTLLAQLGRPSELPNSELTYARNYAIANSNHYYSEFMRRNGYRDLSVISSQNIFYLGGTSKGGRPVFYIICRTIDADEMDFELLVYYMLRVMEPYLNNPFEILFDTTEFSSTRAIPIHWLTQFFQLVFSEMNDYLVSLHLYNPNTYLQRYIRRLPRAIVNKLVKRTHFSSTLVELNEHIATSMIKLPKETVVDLEKETSVTIFPVTRITHLRSSIPVTVKIGPEHMQVITTKKQEILYNLNAVLRDVYHISNLEDMVALPSTKPENGGEISIKYDRGKSTMVLSTTKRDVLLAHLRHNKQRYETSKPTSINERAIRPNDVPGRLLNMALLNVGSEDPGLRLAAYNLLYSLSLSFRFDIGNQLLNAKDLCIPSNSSDFIVNISESLAKSELHLTLEFLNEAFVGFAKSNEPMRQLSLDYMVPWLRNLAVFTRHSPDDHKKNMSKTKDVIRLLIDVTVKRVELYKHIQARVWKTIAEVDDITNLVIDCFVQYSVENGIGSAQAEIIADTLVTMSSVSIRGKVISRMRRVIESTSIQPCRQLIEHPSWNEIAVLLRFVLMLSFNNTGPVMPYIPEIFHIVSILVVTGPTLMRSSVHELVVNTIHTLCTMGIPLVDENIKKLHFVLNDLCDSKNRVSFGLTKQHANAFTITKETTTDFADTIDLVSLQNIVRLLLDALNYGAPTVDIANMWRARWMGLVTSTAFYFNPAIQPRSFVTLGCLAQDEVDDDLIYQILVALKGALAIFNESDSSLITSIMMCLSNIIDNLPSDSRYLLQLFWLAIALVQVGHPATFQTAVQFLQSVLRALDSRKLFADKSIEEVLLGARAELNPIADELDEACGVCFNNYFSFAVATVLLKGLKQCENKDIIFQCLTAFLEIDCKRPVEQGYIEASTLGYLAGLLPFAAKDDTLKELLRLAGIIDAELDGINFGSSHSGLFDILEIPDNSTALLLVSLLVTLLNASENESERLFLYTLLADAAISVPEVFALVYESLLPKMNQMVVNSQNQDVIEAVKNILLTACSEPAFSSIGQATLTNKRTQKWGLESLKFSSLGEPTFGAIKTNVGVNAKLASRLLGYITDQR</sequence>
<dbReference type="PANTHER" id="PTHR10194">
    <property type="entry name" value="RAS GTPASE-ACTIVATING PROTEINS"/>
    <property type="match status" value="1"/>
</dbReference>
<evidence type="ECO:0000313" key="4">
    <source>
        <dbReference type="EMBL" id="KAG2205873.1"/>
    </source>
</evidence>
<dbReference type="PANTHER" id="PTHR10194:SF142">
    <property type="entry name" value="NEUROFIBROMIN"/>
    <property type="match status" value="1"/>
</dbReference>
<dbReference type="OrthoDB" id="28245at2759"/>
<dbReference type="GO" id="GO:0005096">
    <property type="term" value="F:GTPase activator activity"/>
    <property type="evidence" value="ECO:0007669"/>
    <property type="project" value="UniProtKB-KW"/>
</dbReference>
<dbReference type="InterPro" id="IPR001251">
    <property type="entry name" value="CRAL-TRIO_dom"/>
</dbReference>
<protein>
    <recommendedName>
        <fullName evidence="3">Ras-GAP domain-containing protein</fullName>
    </recommendedName>
</protein>